<name>A0A5E7NR85_PSEFL</name>
<evidence type="ECO:0000313" key="2">
    <source>
        <dbReference type="EMBL" id="VVP38870.1"/>
    </source>
</evidence>
<accession>A0A5E7NR85</accession>
<feature type="region of interest" description="Disordered" evidence="1">
    <location>
        <begin position="65"/>
        <end position="84"/>
    </location>
</feature>
<dbReference type="AlphaFoldDB" id="A0A5E7NR85"/>
<evidence type="ECO:0000313" key="3">
    <source>
        <dbReference type="Proteomes" id="UP000377224"/>
    </source>
</evidence>
<proteinExistence type="predicted"/>
<organism evidence="2 3">
    <name type="scientific">Pseudomonas fluorescens</name>
    <dbReference type="NCBI Taxonomy" id="294"/>
    <lineage>
        <taxon>Bacteria</taxon>
        <taxon>Pseudomonadati</taxon>
        <taxon>Pseudomonadota</taxon>
        <taxon>Gammaproteobacteria</taxon>
        <taxon>Pseudomonadales</taxon>
        <taxon>Pseudomonadaceae</taxon>
        <taxon>Pseudomonas</taxon>
    </lineage>
</organism>
<evidence type="ECO:0000256" key="1">
    <source>
        <dbReference type="SAM" id="MobiDB-lite"/>
    </source>
</evidence>
<dbReference type="EMBL" id="CABVIN010000007">
    <property type="protein sequence ID" value="VVP38870.1"/>
    <property type="molecule type" value="Genomic_DNA"/>
</dbReference>
<gene>
    <name evidence="2" type="ORF">PS896_04749</name>
</gene>
<protein>
    <submittedName>
        <fullName evidence="2">Uncharacterized protein</fullName>
    </submittedName>
</protein>
<feature type="compositionally biased region" description="Basic and acidic residues" evidence="1">
    <location>
        <begin position="65"/>
        <end position="77"/>
    </location>
</feature>
<dbReference type="Proteomes" id="UP000377224">
    <property type="component" value="Unassembled WGS sequence"/>
</dbReference>
<reference evidence="2 3" key="1">
    <citation type="submission" date="2019-09" db="EMBL/GenBank/DDBJ databases">
        <authorList>
            <person name="Chandra G."/>
            <person name="Truman W A."/>
        </authorList>
    </citation>
    <scope>NUCLEOTIDE SEQUENCE [LARGE SCALE GENOMIC DNA]</scope>
    <source>
        <strain evidence="2">PS896</strain>
    </source>
</reference>
<sequence>MNHELWLEPDGLELFVVSGPHGDEARALLEPGSKLVWEVCADSYFDAMTQYYAYMDWGVWTTDFPEHDKTSYRDRGWDTSPKGK</sequence>